<protein>
    <recommendedName>
        <fullName evidence="4">SHSP domain-containing protein</fullName>
    </recommendedName>
</protein>
<dbReference type="Gene3D" id="2.60.40.790">
    <property type="match status" value="1"/>
</dbReference>
<evidence type="ECO:0000256" key="2">
    <source>
        <dbReference type="PROSITE-ProRule" id="PRU00285"/>
    </source>
</evidence>
<organism evidence="5 6">
    <name type="scientific">Aristolochia fimbriata</name>
    <name type="common">White veined hardy Dutchman's pipe vine</name>
    <dbReference type="NCBI Taxonomy" id="158543"/>
    <lineage>
        <taxon>Eukaryota</taxon>
        <taxon>Viridiplantae</taxon>
        <taxon>Streptophyta</taxon>
        <taxon>Embryophyta</taxon>
        <taxon>Tracheophyta</taxon>
        <taxon>Spermatophyta</taxon>
        <taxon>Magnoliopsida</taxon>
        <taxon>Magnoliidae</taxon>
        <taxon>Piperales</taxon>
        <taxon>Aristolochiaceae</taxon>
        <taxon>Aristolochia</taxon>
    </lineage>
</organism>
<dbReference type="InterPro" id="IPR031107">
    <property type="entry name" value="Small_HSP"/>
</dbReference>
<dbReference type="InterPro" id="IPR002068">
    <property type="entry name" value="A-crystallin/Hsp20_dom"/>
</dbReference>
<dbReference type="PROSITE" id="PS01031">
    <property type="entry name" value="SHSP"/>
    <property type="match status" value="1"/>
</dbReference>
<dbReference type="InterPro" id="IPR008978">
    <property type="entry name" value="HSP20-like_chaperone"/>
</dbReference>
<gene>
    <name evidence="5" type="ORF">H6P81_006130</name>
</gene>
<dbReference type="EMBL" id="JAINDJ010000003">
    <property type="protein sequence ID" value="KAG9453226.1"/>
    <property type="molecule type" value="Genomic_DNA"/>
</dbReference>
<evidence type="ECO:0000256" key="3">
    <source>
        <dbReference type="RuleBase" id="RU003616"/>
    </source>
</evidence>
<keyword evidence="1" id="KW-0346">Stress response</keyword>
<reference evidence="5 6" key="1">
    <citation type="submission" date="2021-07" db="EMBL/GenBank/DDBJ databases">
        <title>The Aristolochia fimbriata genome: insights into angiosperm evolution, floral development and chemical biosynthesis.</title>
        <authorList>
            <person name="Jiao Y."/>
        </authorList>
    </citation>
    <scope>NUCLEOTIDE SEQUENCE [LARGE SCALE GENOMIC DNA]</scope>
    <source>
        <strain evidence="5">IBCAS-2021</strain>
        <tissue evidence="5">Leaf</tissue>
    </source>
</reference>
<name>A0AAV7F064_ARIFI</name>
<sequence>MDEFSDRSLFDLWFPFNMSHSTSTTIPNSIDIDWKESPEAHLFKVDLPGLKKEEVKVEVIILEDARLYLQISGEREKERDKKGDYKWHRIERSHGKFLRRLRLPENAKPDRLYSSIQDGVLTIIISKEEHEEGPLLKTIEII</sequence>
<accession>A0AAV7F064</accession>
<evidence type="ECO:0000256" key="1">
    <source>
        <dbReference type="ARBA" id="ARBA00023016"/>
    </source>
</evidence>
<dbReference type="AlphaFoldDB" id="A0AAV7F064"/>
<dbReference type="Proteomes" id="UP000825729">
    <property type="component" value="Unassembled WGS sequence"/>
</dbReference>
<feature type="domain" description="SHSP" evidence="4">
    <location>
        <begin position="23"/>
        <end position="142"/>
    </location>
</feature>
<comment type="similarity">
    <text evidence="2 3">Belongs to the small heat shock protein (HSP20) family.</text>
</comment>
<keyword evidence="6" id="KW-1185">Reference proteome</keyword>
<dbReference type="Pfam" id="PF00011">
    <property type="entry name" value="HSP20"/>
    <property type="match status" value="1"/>
</dbReference>
<dbReference type="CDD" id="cd06472">
    <property type="entry name" value="ACD_ScHsp26_like"/>
    <property type="match status" value="1"/>
</dbReference>
<dbReference type="SUPFAM" id="SSF49764">
    <property type="entry name" value="HSP20-like chaperones"/>
    <property type="match status" value="1"/>
</dbReference>
<evidence type="ECO:0000313" key="6">
    <source>
        <dbReference type="Proteomes" id="UP000825729"/>
    </source>
</evidence>
<comment type="caution">
    <text evidence="5">The sequence shown here is derived from an EMBL/GenBank/DDBJ whole genome shotgun (WGS) entry which is preliminary data.</text>
</comment>
<evidence type="ECO:0000313" key="5">
    <source>
        <dbReference type="EMBL" id="KAG9453226.1"/>
    </source>
</evidence>
<evidence type="ECO:0000259" key="4">
    <source>
        <dbReference type="PROSITE" id="PS01031"/>
    </source>
</evidence>
<proteinExistence type="inferred from homology"/>
<dbReference type="PANTHER" id="PTHR11527">
    <property type="entry name" value="HEAT-SHOCK PROTEIN 20 FAMILY MEMBER"/>
    <property type="match status" value="1"/>
</dbReference>